<gene>
    <name evidence="1" type="ORF">METZ01_LOCUS375685</name>
</gene>
<evidence type="ECO:0000313" key="1">
    <source>
        <dbReference type="EMBL" id="SVD22831.1"/>
    </source>
</evidence>
<dbReference type="Pfam" id="PF13385">
    <property type="entry name" value="Laminin_G_3"/>
    <property type="match status" value="1"/>
</dbReference>
<evidence type="ECO:0008006" key="2">
    <source>
        <dbReference type="Google" id="ProtNLM"/>
    </source>
</evidence>
<dbReference type="SUPFAM" id="SSF49899">
    <property type="entry name" value="Concanavalin A-like lectins/glucanases"/>
    <property type="match status" value="1"/>
</dbReference>
<feature type="non-terminal residue" evidence="1">
    <location>
        <position position="1"/>
    </location>
</feature>
<dbReference type="AlphaFoldDB" id="A0A382TMX4"/>
<proteinExistence type="predicted"/>
<name>A0A382TMX4_9ZZZZ</name>
<protein>
    <recommendedName>
        <fullName evidence="2">LamG-like jellyroll fold domain-containing protein</fullName>
    </recommendedName>
</protein>
<dbReference type="EMBL" id="UINC01137471">
    <property type="protein sequence ID" value="SVD22831.1"/>
    <property type="molecule type" value="Genomic_DNA"/>
</dbReference>
<organism evidence="1">
    <name type="scientific">marine metagenome</name>
    <dbReference type="NCBI Taxonomy" id="408172"/>
    <lineage>
        <taxon>unclassified sequences</taxon>
        <taxon>metagenomes</taxon>
        <taxon>ecological metagenomes</taxon>
    </lineage>
</organism>
<accession>A0A382TMX4</accession>
<reference evidence="1" key="1">
    <citation type="submission" date="2018-05" db="EMBL/GenBank/DDBJ databases">
        <authorList>
            <person name="Lanie J.A."/>
            <person name="Ng W.-L."/>
            <person name="Kazmierczak K.M."/>
            <person name="Andrzejewski T.M."/>
            <person name="Davidsen T.M."/>
            <person name="Wayne K.J."/>
            <person name="Tettelin H."/>
            <person name="Glass J.I."/>
            <person name="Rusch D."/>
            <person name="Podicherti R."/>
            <person name="Tsui H.-C.T."/>
            <person name="Winkler M.E."/>
        </authorList>
    </citation>
    <scope>NUCLEOTIDE SEQUENCE</scope>
</reference>
<dbReference type="Gene3D" id="2.60.120.200">
    <property type="match status" value="1"/>
</dbReference>
<dbReference type="InterPro" id="IPR013320">
    <property type="entry name" value="ConA-like_dom_sf"/>
</dbReference>
<sequence>KMIRIYLDGEEAGEMPCKGKLAKGSGDLFIGCRGGVGRWTEGFLDEIKMYNRPLTEAEIVEDMKNPKHNLSVSPADKVATTWAIIKSSL</sequence>